<organism evidence="2 3">
    <name type="scientific">Deinococcus humi</name>
    <dbReference type="NCBI Taxonomy" id="662880"/>
    <lineage>
        <taxon>Bacteria</taxon>
        <taxon>Thermotogati</taxon>
        <taxon>Deinococcota</taxon>
        <taxon>Deinococci</taxon>
        <taxon>Deinococcales</taxon>
        <taxon>Deinococcaceae</taxon>
        <taxon>Deinococcus</taxon>
    </lineage>
</organism>
<keyword evidence="3" id="KW-1185">Reference proteome</keyword>
<protein>
    <submittedName>
        <fullName evidence="2">Uncharacterized protein</fullName>
    </submittedName>
</protein>
<dbReference type="Proteomes" id="UP000552709">
    <property type="component" value="Unassembled WGS sequence"/>
</dbReference>
<gene>
    <name evidence="2" type="ORF">HNQ08_005434</name>
</gene>
<dbReference type="EMBL" id="JACHFL010000035">
    <property type="protein sequence ID" value="MBB5366305.1"/>
    <property type="molecule type" value="Genomic_DNA"/>
</dbReference>
<proteinExistence type="predicted"/>
<feature type="region of interest" description="Disordered" evidence="1">
    <location>
        <begin position="70"/>
        <end position="91"/>
    </location>
</feature>
<dbReference type="AlphaFoldDB" id="A0A7W8JZX4"/>
<dbReference type="RefSeq" id="WP_184138227.1">
    <property type="nucleotide sequence ID" value="NZ_JACHFL010000035.1"/>
</dbReference>
<sequence length="124" mass="13079">MAVTRSPSRVAVVEVHAGVEVAGGLELGGPLAQGVITDAQGPGQQLGAQVHHDLLGRLTVLAVQVQPGGQEDPAQLVQPHGQRPGSCRPSTPAPFRAKGFEFQQLLQARQRLALHPLSRSQLHI</sequence>
<evidence type="ECO:0000256" key="1">
    <source>
        <dbReference type="SAM" id="MobiDB-lite"/>
    </source>
</evidence>
<reference evidence="2 3" key="1">
    <citation type="submission" date="2020-08" db="EMBL/GenBank/DDBJ databases">
        <title>Genomic Encyclopedia of Type Strains, Phase IV (KMG-IV): sequencing the most valuable type-strain genomes for metagenomic binning, comparative biology and taxonomic classification.</title>
        <authorList>
            <person name="Goeker M."/>
        </authorList>
    </citation>
    <scope>NUCLEOTIDE SEQUENCE [LARGE SCALE GENOMIC DNA]</scope>
    <source>
        <strain evidence="2 3">DSM 27939</strain>
    </source>
</reference>
<name>A0A7W8JZX4_9DEIO</name>
<accession>A0A7W8JZX4</accession>
<evidence type="ECO:0000313" key="2">
    <source>
        <dbReference type="EMBL" id="MBB5366305.1"/>
    </source>
</evidence>
<comment type="caution">
    <text evidence="2">The sequence shown here is derived from an EMBL/GenBank/DDBJ whole genome shotgun (WGS) entry which is preliminary data.</text>
</comment>
<evidence type="ECO:0000313" key="3">
    <source>
        <dbReference type="Proteomes" id="UP000552709"/>
    </source>
</evidence>